<dbReference type="SUPFAM" id="SSF141868">
    <property type="entry name" value="EAL domain-like"/>
    <property type="match status" value="1"/>
</dbReference>
<reference evidence="4 5" key="1">
    <citation type="submission" date="2020-08" db="EMBL/GenBank/DDBJ databases">
        <title>Genomic Encyclopedia of Type Strains, Phase IV (KMG-IV): sequencing the most valuable type-strain genomes for metagenomic binning, comparative biology and taxonomic classification.</title>
        <authorList>
            <person name="Goeker M."/>
        </authorList>
    </citation>
    <scope>NUCLEOTIDE SEQUENCE [LARGE SCALE GENOMIC DNA]</scope>
    <source>
        <strain evidence="4 5">DSM 101730</strain>
    </source>
</reference>
<dbReference type="NCBIfam" id="TIGR00254">
    <property type="entry name" value="GGDEF"/>
    <property type="match status" value="1"/>
</dbReference>
<dbReference type="SUPFAM" id="SSF55073">
    <property type="entry name" value="Nucleotide cyclase"/>
    <property type="match status" value="1"/>
</dbReference>
<dbReference type="Pfam" id="PF00990">
    <property type="entry name" value="GGDEF"/>
    <property type="match status" value="1"/>
</dbReference>
<evidence type="ECO:0000313" key="5">
    <source>
        <dbReference type="Proteomes" id="UP000549457"/>
    </source>
</evidence>
<accession>A0A840SW03</accession>
<feature type="region of interest" description="Disordered" evidence="1">
    <location>
        <begin position="125"/>
        <end position="144"/>
    </location>
</feature>
<dbReference type="Pfam" id="PF00563">
    <property type="entry name" value="EAL"/>
    <property type="match status" value="1"/>
</dbReference>
<organism evidence="4 5">
    <name type="scientific">Amaricoccus macauensis</name>
    <dbReference type="NCBI Taxonomy" id="57001"/>
    <lineage>
        <taxon>Bacteria</taxon>
        <taxon>Pseudomonadati</taxon>
        <taxon>Pseudomonadota</taxon>
        <taxon>Alphaproteobacteria</taxon>
        <taxon>Rhodobacterales</taxon>
        <taxon>Paracoccaceae</taxon>
        <taxon>Amaricoccus</taxon>
    </lineage>
</organism>
<dbReference type="CDD" id="cd01949">
    <property type="entry name" value="GGDEF"/>
    <property type="match status" value="1"/>
</dbReference>
<dbReference type="InterPro" id="IPR029787">
    <property type="entry name" value="Nucleotide_cyclase"/>
</dbReference>
<dbReference type="PANTHER" id="PTHR44757:SF2">
    <property type="entry name" value="BIOFILM ARCHITECTURE MAINTENANCE PROTEIN MBAA"/>
    <property type="match status" value="1"/>
</dbReference>
<gene>
    <name evidence="4" type="ORF">HNP73_003249</name>
</gene>
<feature type="domain" description="GGDEF" evidence="3">
    <location>
        <begin position="165"/>
        <end position="296"/>
    </location>
</feature>
<comment type="caution">
    <text evidence="4">The sequence shown here is derived from an EMBL/GenBank/DDBJ whole genome shotgun (WGS) entry which is preliminary data.</text>
</comment>
<dbReference type="SMART" id="SM00267">
    <property type="entry name" value="GGDEF"/>
    <property type="match status" value="1"/>
</dbReference>
<evidence type="ECO:0000259" key="3">
    <source>
        <dbReference type="PROSITE" id="PS50887"/>
    </source>
</evidence>
<dbReference type="InterPro" id="IPR052155">
    <property type="entry name" value="Biofilm_reg_signaling"/>
</dbReference>
<dbReference type="InterPro" id="IPR043128">
    <property type="entry name" value="Rev_trsase/Diguanyl_cyclase"/>
</dbReference>
<dbReference type="AlphaFoldDB" id="A0A840SW03"/>
<name>A0A840SW03_9RHOB</name>
<protein>
    <submittedName>
        <fullName evidence="4">Diguanylate cyclase (GGDEF)-like protein</fullName>
    </submittedName>
</protein>
<dbReference type="CDD" id="cd01948">
    <property type="entry name" value="EAL"/>
    <property type="match status" value="1"/>
</dbReference>
<evidence type="ECO:0000256" key="1">
    <source>
        <dbReference type="SAM" id="MobiDB-lite"/>
    </source>
</evidence>
<dbReference type="InterPro" id="IPR035919">
    <property type="entry name" value="EAL_sf"/>
</dbReference>
<dbReference type="EMBL" id="JACHFM010000003">
    <property type="protein sequence ID" value="MBB5223302.1"/>
    <property type="molecule type" value="Genomic_DNA"/>
</dbReference>
<feature type="compositionally biased region" description="Basic and acidic residues" evidence="1">
    <location>
        <begin position="133"/>
        <end position="142"/>
    </location>
</feature>
<feature type="domain" description="EAL" evidence="2">
    <location>
        <begin position="305"/>
        <end position="554"/>
    </location>
</feature>
<sequence>MTIHDPIPFADAPFRFLSHAGLGAAGIYLTGCTGTDLLATTPALRALFVTDPPNAPPMPSPSSSPAQVDPSAFGLSCGFAAVTPILRSPRETAGFLLVADVRRRRLGPQLGRRLMDAATLAGALVPESEPEPEPWHPDETRGPVRSRVQTHRLVDAALRASATGPAPTVMILDIDRFRSVNNALGSTAGDAVLAVTGARLQRVIGPADKLVRLEGDRFAVIARRVAAELEPLANSLLAAVSEPLVLRGRTLAIQACIGMVTSTNGPRGAAALLGQAESALRRAKAGGLDRCAVHEPTEAALSLDKSRLELDLAHAAQRGELYLVYQPYVDLAEGVVSGAEALIRWRHPTRGELQPLSFIPMAEATGLILPLGRWALRTALRRASEWPASTTLSVNISPLQFQQSGFLAEVDSALADTGFPAERLELEITETVLMRDNPETTAQLHALITRGIRIALDDFGTGYSALAYLARLPHHRIKLDKTFVQDLANPATAELIRAIISLARAQGIAVTAEGVERDEHLALVRRAGFTHAQGYAMGAPAADPPELSTPAPRASAS</sequence>
<dbReference type="InterPro" id="IPR001633">
    <property type="entry name" value="EAL_dom"/>
</dbReference>
<dbReference type="PANTHER" id="PTHR44757">
    <property type="entry name" value="DIGUANYLATE CYCLASE DGCP"/>
    <property type="match status" value="1"/>
</dbReference>
<proteinExistence type="predicted"/>
<feature type="region of interest" description="Disordered" evidence="1">
    <location>
        <begin position="538"/>
        <end position="557"/>
    </location>
</feature>
<dbReference type="Gene3D" id="3.20.20.450">
    <property type="entry name" value="EAL domain"/>
    <property type="match status" value="1"/>
</dbReference>
<evidence type="ECO:0000259" key="2">
    <source>
        <dbReference type="PROSITE" id="PS50883"/>
    </source>
</evidence>
<evidence type="ECO:0000313" key="4">
    <source>
        <dbReference type="EMBL" id="MBB5223302.1"/>
    </source>
</evidence>
<dbReference type="PROSITE" id="PS50883">
    <property type="entry name" value="EAL"/>
    <property type="match status" value="1"/>
</dbReference>
<keyword evidence="5" id="KW-1185">Reference proteome</keyword>
<dbReference type="SMART" id="SM00052">
    <property type="entry name" value="EAL"/>
    <property type="match status" value="1"/>
</dbReference>
<dbReference type="Gene3D" id="3.30.70.270">
    <property type="match status" value="1"/>
</dbReference>
<dbReference type="InterPro" id="IPR000160">
    <property type="entry name" value="GGDEF_dom"/>
</dbReference>
<dbReference type="RefSeq" id="WP_184151873.1">
    <property type="nucleotide sequence ID" value="NZ_JACHFM010000003.1"/>
</dbReference>
<dbReference type="Proteomes" id="UP000549457">
    <property type="component" value="Unassembled WGS sequence"/>
</dbReference>
<dbReference type="PROSITE" id="PS50887">
    <property type="entry name" value="GGDEF"/>
    <property type="match status" value="1"/>
</dbReference>